<dbReference type="Gene3D" id="2.60.120.10">
    <property type="entry name" value="Jelly Rolls"/>
    <property type="match status" value="2"/>
</dbReference>
<feature type="transmembrane region" description="Helical" evidence="11">
    <location>
        <begin position="1543"/>
        <end position="1566"/>
    </location>
</feature>
<evidence type="ECO:0000259" key="13">
    <source>
        <dbReference type="PROSITE" id="PS50132"/>
    </source>
</evidence>
<dbReference type="PROSITE" id="PS50222">
    <property type="entry name" value="EF_HAND_2"/>
    <property type="match status" value="1"/>
</dbReference>
<dbReference type="PROSITE" id="PS50297">
    <property type="entry name" value="ANK_REP_REGION"/>
    <property type="match status" value="5"/>
</dbReference>
<dbReference type="OrthoDB" id="426293at2759"/>
<dbReference type="Gene3D" id="1.10.238.10">
    <property type="entry name" value="EF-hand"/>
    <property type="match status" value="1"/>
</dbReference>
<keyword evidence="6 11" id="KW-1133">Transmembrane helix</keyword>
<dbReference type="EMBL" id="BRXZ01002529">
    <property type="protein sequence ID" value="GMH64175.1"/>
    <property type="molecule type" value="Genomic_DNA"/>
</dbReference>
<evidence type="ECO:0000256" key="9">
    <source>
        <dbReference type="PROSITE-ProRule" id="PRU00023"/>
    </source>
</evidence>
<dbReference type="InterPro" id="IPR044926">
    <property type="entry name" value="RGS_subdomain_2"/>
</dbReference>
<dbReference type="Pfam" id="PF12796">
    <property type="entry name" value="Ank_2"/>
    <property type="match status" value="5"/>
</dbReference>
<keyword evidence="3" id="KW-0813">Transport</keyword>
<comment type="similarity">
    <text evidence="2">Belongs to the potassium channel family. Plant (TC 1.A.1.4) subfamily.</text>
</comment>
<dbReference type="PROSITE" id="PS50132">
    <property type="entry name" value="RGS"/>
    <property type="match status" value="1"/>
</dbReference>
<feature type="repeat" description="ANK" evidence="9">
    <location>
        <begin position="737"/>
        <end position="769"/>
    </location>
</feature>
<evidence type="ECO:0000259" key="14">
    <source>
        <dbReference type="PROSITE" id="PS50222"/>
    </source>
</evidence>
<evidence type="ECO:0000256" key="6">
    <source>
        <dbReference type="ARBA" id="ARBA00022989"/>
    </source>
</evidence>
<evidence type="ECO:0000256" key="4">
    <source>
        <dbReference type="ARBA" id="ARBA00022692"/>
    </source>
</evidence>
<feature type="repeat" description="ANK" evidence="9">
    <location>
        <begin position="673"/>
        <end position="705"/>
    </location>
</feature>
<feature type="region of interest" description="Disordered" evidence="10">
    <location>
        <begin position="1291"/>
        <end position="1316"/>
    </location>
</feature>
<evidence type="ECO:0000256" key="3">
    <source>
        <dbReference type="ARBA" id="ARBA00022448"/>
    </source>
</evidence>
<feature type="transmembrane region" description="Helical" evidence="11">
    <location>
        <begin position="1700"/>
        <end position="1725"/>
    </location>
</feature>
<keyword evidence="8 11" id="KW-0472">Membrane</keyword>
<dbReference type="InterPro" id="IPR002110">
    <property type="entry name" value="Ankyrin_rpt"/>
</dbReference>
<evidence type="ECO:0000256" key="7">
    <source>
        <dbReference type="ARBA" id="ARBA00023065"/>
    </source>
</evidence>
<name>A0A9W7E3S4_9STRA</name>
<dbReference type="Gene3D" id="1.10.287.630">
    <property type="entry name" value="Helix hairpin bin"/>
    <property type="match status" value="1"/>
</dbReference>
<dbReference type="InterPro" id="IPR018247">
    <property type="entry name" value="EF_Hand_1_Ca_BS"/>
</dbReference>
<keyword evidence="5" id="KW-0106">Calcium</keyword>
<evidence type="ECO:0000256" key="1">
    <source>
        <dbReference type="ARBA" id="ARBA00004141"/>
    </source>
</evidence>
<feature type="transmembrane region" description="Helical" evidence="11">
    <location>
        <begin position="1474"/>
        <end position="1492"/>
    </location>
</feature>
<dbReference type="PANTHER" id="PTHR45743">
    <property type="entry name" value="POTASSIUM CHANNEL AKT1"/>
    <property type="match status" value="1"/>
</dbReference>
<feature type="transmembrane region" description="Helical" evidence="11">
    <location>
        <begin position="1670"/>
        <end position="1688"/>
    </location>
</feature>
<dbReference type="InterPro" id="IPR018490">
    <property type="entry name" value="cNMP-bd_dom_sf"/>
</dbReference>
<evidence type="ECO:0000256" key="10">
    <source>
        <dbReference type="SAM" id="MobiDB-lite"/>
    </source>
</evidence>
<dbReference type="SMART" id="SM00248">
    <property type="entry name" value="ANK"/>
    <property type="match status" value="14"/>
</dbReference>
<feature type="repeat" description="ANK" evidence="9">
    <location>
        <begin position="2085"/>
        <end position="2117"/>
    </location>
</feature>
<sequence>MGFAKSSVADDSTVITVSTMASPVPNDPLRSIIGRNGSKKLKKRVTFNLARSRSHGSIRKKGSRCISVPYISIKSPLNEMLLTVKLWMLLFSVWALPFRISFPGAAETVILCSDIFFLLDIFRSFNTSFIDDHGRHIVGRREIAKNYCRRSRLLDRSTGFSFYLDFLSVFAINLVEILIKQGVIKEEHELIFRSVAVFFQLDRYLSISHHFKMMEMSVNADARTIALMKFLVTLGGAAHWIGCSWWVVAVVRNFDDTTWVYRYFDAFLPAVQNATDADDILVKYGFEDSYDQYELSLYWGFQALTNLGYCDIMPQNSFEMVYAYVLCMAQVGFYAYVLGNSTLFSLSKRDQTSDNFRKDLKAIEMYGLSRKLPADLQKKMKLYFEFQAQKANLEEVTVLGKMPTQIFDKISMHKNGRFILNCPIFENPPPQFITALVSALEPKYIMPREKLFRKGDMSREVCFVSSGALELYGDEEGKTFLNSVKNEGNNPSIVGDLSFFLVIPQPHMIMASAESDVSLYSLSKFSYTKALEKYPESHQVIVTSLLAEMGLDTNGDDMADKADIGGEGGGATGGNKKKKQTVVGDDDDNAAALKATVRDALKKRLAAALYSMMDAAREGDADRVKAMLMRGLDINAADYDKRSTLHLSCAEGNSKVVELLIAEGANVHALDRYGYNALHYAVVNNHALIADLLSRNGAELNYKKPADALCAAAGHGNMDRIKVLVKYGVGVNSADFDGRTALHLASSQGNLRVVELLLSMEADVNKQDRWGHTPLDEAVGKKHDLVAAALFARGGELNMSTAKGNFMKAAREGDLAQLKLFVENGIDVDCVDYDISTALHVAAIADQPVAVDFLLSSKANVNSRSRWGTSPLDEAIASESVFCCKLLAACGGRAYVNTTSPFAVEVTSSTVSLEEIRMEINKECITQSKRSRAMHKLKQLHAKLMEDVAASCETFERQCKSIETSASKLGSSRLTAVGARDQFKESDLEFEDNDEYAQQDSILAQLLGHSGNEQENGQYAAKIQGNDIDSNYMLNRFLAHPNSPRTSFSPRRIKGAGADGAFFNSSAATDVPASIGGVDQAVPAFTTMNQVMLSYTKIDAGLTELKRIYDSYAEGDANEKINLFELECVLKASGLINCTDASKDIMAQVNSLNTIERSDRSEALSGDMERMNDEETLSFEQLLSSRTAMDLYQYGDNYVNGSVNKIGLVYQLARSTFNLLDSGKEDCVNVRKLKNNEDIMGELANSEELFDCFNNMETIYPNDMVLIFARWVAVIEDDVDGAIQDLEAVDDDRSLGGDSDAHSSRASAEDNDELADAEDAAIPKVGRIASVLIKAGIKQKPKSLQDELLLKLSLDYADNIEGIFSAYDADRGGTIDMEEFTDMISDLFGKATFTKAEIESTFAFFDVDKTGELFKNIFQQKLVDYRDKVEGADEHHADVGSSVKGRKKKDSGSSSILFDADTSQVVLIVRKLKVAAAFLYFLLVPYEIAFVYGDEVGNAHDMKFIGWAIDVILYIDVFVKFHTTYVNRRSVKVTEAVKIRKHYLSHGFSFDLITCLPFDFIMTMIFSPSYTILRWFRLARLFTVVEIGKSFNRARRSSSTNSDRIMVELRIFSFLLFALTHLPACMWFLLTNVDDEDTVLHNTKIETSEDGYWHSGYGVVSSNGWMLEQYLLSLYWVTGTISTMGQGAGELMPQNAKERIFTVFLMLLNLSIYAYILGAISQLFMIADEAMVEVREEVTLIESYIANNDFIEQLQGEIRGTVKGHNAAQIGEDGIPASKIGAVALSLEDAKKIYDRLSHTLKVEVARQTHFELLEGVSAFKNCNNNFMESISTILTEKSFKPNTYVFRVNEPSSDFYVIASGKVVVLSEEEDIDSDVEDEQNVGGLNLGKNKKGAVSRAKGSQGAEGKELNAGDIMGEIPFFFDTRHTTSCKTCKKGYVNIFMLAKADYKRLLDIYPDEEEQIGKNVLSNSSSLNIDDARSGGSSDGGSQSGAGSSSGGGSSGGGSSDGASSHDDAHSDYSASSAGTTEAKDAKLSEIAKAVERARKRETNERVFSMCSCAASGNLDELKKLCSSGVSLSEQGYGGRTPLHLAASEGQLKVVQWMVQHMPDINLKDNEKHSPLVDAIENGWDDLAKYLRSQGAELDIDFAAVMVSNAACDNNVKKLKLLFELGADPNINVAGRVRGGARRRRSGAKLKEKGLCTAAGKGDIETIKVMVMNGVDINIGNYIGRTMLHLACSNKHMNVIDYLLKLPGLNPNVVDWYAGTPSEDAARGGFDSVCATLAEVGGVKSGHPCLDEDVKKISAARQREKEKFFKKREAEKRTDEKRSVMLDQLSLLCKIAMEDITNVRRLLDSLQMSLAGRSWKKKEAIDKAPKPDLDEIVIHFLPSFQKFMVKKHALKLLKFYRFCMEFSQFDGIDVDEMMQVGQLEYDKYLDPMSPEFIAINPQHSTKGRQAVFDDFDGESEEEADKKLDTIHEAFGQIAKDLSDVLETKYLKEYFSSREFLEVATSVQGRTWRVLKMCKRSRDICKRLEEQVAVPMQAIVKGGKLNDMYGGAKAFNLTMSEVSADFQQKLLDTVEKIEVSALTIKSL</sequence>
<feature type="region of interest" description="Disordered" evidence="10">
    <location>
        <begin position="559"/>
        <end position="582"/>
    </location>
</feature>
<keyword evidence="4 11" id="KW-0812">Transmembrane</keyword>
<dbReference type="PROSITE" id="PS50088">
    <property type="entry name" value="ANK_REPEAT"/>
    <property type="match status" value="6"/>
</dbReference>
<dbReference type="InterPro" id="IPR016137">
    <property type="entry name" value="RGS"/>
</dbReference>
<dbReference type="SMART" id="SM00100">
    <property type="entry name" value="cNMP"/>
    <property type="match status" value="2"/>
</dbReference>
<dbReference type="InterPro" id="IPR000595">
    <property type="entry name" value="cNMP-bd_dom"/>
</dbReference>
<dbReference type="GO" id="GO:0016020">
    <property type="term" value="C:membrane"/>
    <property type="evidence" value="ECO:0007669"/>
    <property type="project" value="UniProtKB-SubCell"/>
</dbReference>
<dbReference type="Pfam" id="PF00520">
    <property type="entry name" value="Ion_trans"/>
    <property type="match status" value="1"/>
</dbReference>
<dbReference type="PRINTS" id="PR01415">
    <property type="entry name" value="ANKYRIN"/>
</dbReference>
<dbReference type="PROSITE" id="PS00018">
    <property type="entry name" value="EF_HAND_1"/>
    <property type="match status" value="1"/>
</dbReference>
<dbReference type="InterPro" id="IPR036770">
    <property type="entry name" value="Ankyrin_rpt-contain_sf"/>
</dbReference>
<gene>
    <name evidence="15" type="ORF">TrRE_jg11769</name>
</gene>
<keyword evidence="7" id="KW-0406">Ion transport</keyword>
<feature type="compositionally biased region" description="Gly residues" evidence="10">
    <location>
        <begin position="1984"/>
        <end position="2007"/>
    </location>
</feature>
<dbReference type="InterPro" id="IPR005821">
    <property type="entry name" value="Ion_trans_dom"/>
</dbReference>
<dbReference type="SUPFAM" id="SSF48097">
    <property type="entry name" value="Regulator of G-protein signaling, RGS"/>
    <property type="match status" value="1"/>
</dbReference>
<dbReference type="Gene3D" id="1.25.40.20">
    <property type="entry name" value="Ankyrin repeat-containing domain"/>
    <property type="match status" value="5"/>
</dbReference>
<dbReference type="SUPFAM" id="SSF47473">
    <property type="entry name" value="EF-hand"/>
    <property type="match status" value="1"/>
</dbReference>
<comment type="subcellular location">
    <subcellularLocation>
        <location evidence="1">Membrane</location>
        <topology evidence="1">Multi-pass membrane protein</topology>
    </subcellularLocation>
</comment>
<protein>
    <recommendedName>
        <fullName evidence="17">Calmodulin</fullName>
    </recommendedName>
</protein>
<dbReference type="PROSITE" id="PS50042">
    <property type="entry name" value="CNMP_BINDING_3"/>
    <property type="match status" value="2"/>
</dbReference>
<dbReference type="SUPFAM" id="SSF81324">
    <property type="entry name" value="Voltage-gated potassium channels"/>
    <property type="match status" value="2"/>
</dbReference>
<proteinExistence type="inferred from homology"/>
<dbReference type="SUPFAM" id="SSF48403">
    <property type="entry name" value="Ankyrin repeat"/>
    <property type="match status" value="2"/>
</dbReference>
<feature type="repeat" description="ANK" evidence="9">
    <location>
        <begin position="640"/>
        <end position="672"/>
    </location>
</feature>
<feature type="region of interest" description="Disordered" evidence="10">
    <location>
        <begin position="1967"/>
        <end position="2033"/>
    </location>
</feature>
<evidence type="ECO:0000256" key="2">
    <source>
        <dbReference type="ARBA" id="ARBA00007929"/>
    </source>
</evidence>
<feature type="domain" description="Cyclic nucleotide-binding" evidence="12">
    <location>
        <begin position="1819"/>
        <end position="1953"/>
    </location>
</feature>
<dbReference type="CDD" id="cd00038">
    <property type="entry name" value="CAP_ED"/>
    <property type="match status" value="2"/>
</dbReference>
<dbReference type="Gene3D" id="1.10.167.10">
    <property type="entry name" value="Regulator of G-protein Signalling 4, domain 2"/>
    <property type="match status" value="1"/>
</dbReference>
<accession>A0A9W7E3S4</accession>
<evidence type="ECO:0000313" key="15">
    <source>
        <dbReference type="EMBL" id="GMH64175.1"/>
    </source>
</evidence>
<dbReference type="GO" id="GO:0005249">
    <property type="term" value="F:voltage-gated potassium channel activity"/>
    <property type="evidence" value="ECO:0007669"/>
    <property type="project" value="InterPro"/>
</dbReference>
<evidence type="ECO:0000256" key="5">
    <source>
        <dbReference type="ARBA" id="ARBA00022837"/>
    </source>
</evidence>
<evidence type="ECO:0000256" key="8">
    <source>
        <dbReference type="ARBA" id="ARBA00023136"/>
    </source>
</evidence>
<dbReference type="InterPro" id="IPR045319">
    <property type="entry name" value="KAT/AKT"/>
</dbReference>
<dbReference type="Proteomes" id="UP001165082">
    <property type="component" value="Unassembled WGS sequence"/>
</dbReference>
<organism evidence="15 16">
    <name type="scientific">Triparma retinervis</name>
    <dbReference type="NCBI Taxonomy" id="2557542"/>
    <lineage>
        <taxon>Eukaryota</taxon>
        <taxon>Sar</taxon>
        <taxon>Stramenopiles</taxon>
        <taxon>Ochrophyta</taxon>
        <taxon>Bolidophyceae</taxon>
        <taxon>Parmales</taxon>
        <taxon>Triparmaceae</taxon>
        <taxon>Triparma</taxon>
    </lineage>
</organism>
<dbReference type="InterPro" id="IPR014710">
    <property type="entry name" value="RmlC-like_jellyroll"/>
</dbReference>
<keyword evidence="9" id="KW-0040">ANK repeat</keyword>
<feature type="transmembrane region" description="Helical" evidence="11">
    <location>
        <begin position="1504"/>
        <end position="1522"/>
    </location>
</feature>
<evidence type="ECO:0008006" key="17">
    <source>
        <dbReference type="Google" id="ProtNLM"/>
    </source>
</evidence>
<reference evidence="15" key="1">
    <citation type="submission" date="2022-07" db="EMBL/GenBank/DDBJ databases">
        <title>Genome analysis of Parmales, a sister group of diatoms, reveals the evolutionary specialization of diatoms from phago-mixotrophs to photoautotrophs.</title>
        <authorList>
            <person name="Ban H."/>
            <person name="Sato S."/>
            <person name="Yoshikawa S."/>
            <person name="Kazumasa Y."/>
            <person name="Nakamura Y."/>
            <person name="Ichinomiya M."/>
            <person name="Saitoh K."/>
            <person name="Sato N."/>
            <person name="Blanc-Mathieu R."/>
            <person name="Endo H."/>
            <person name="Kuwata A."/>
            <person name="Ogata H."/>
        </authorList>
    </citation>
    <scope>NUCLEOTIDE SEQUENCE</scope>
</reference>
<comment type="caution">
    <text evidence="15">The sequence shown here is derived from an EMBL/GenBank/DDBJ whole genome shotgun (WGS) entry which is preliminary data.</text>
</comment>
<evidence type="ECO:0000259" key="12">
    <source>
        <dbReference type="PROSITE" id="PS50042"/>
    </source>
</evidence>
<feature type="domain" description="Cyclic nucleotide-binding" evidence="12">
    <location>
        <begin position="424"/>
        <end position="548"/>
    </location>
</feature>
<keyword evidence="16" id="KW-1185">Reference proteome</keyword>
<dbReference type="InterPro" id="IPR036305">
    <property type="entry name" value="RGS_sf"/>
</dbReference>
<evidence type="ECO:0000313" key="16">
    <source>
        <dbReference type="Proteomes" id="UP001165082"/>
    </source>
</evidence>
<feature type="domain" description="RGS" evidence="13">
    <location>
        <begin position="2391"/>
        <end position="2510"/>
    </location>
</feature>
<feature type="non-terminal residue" evidence="15">
    <location>
        <position position="1"/>
    </location>
</feature>
<dbReference type="Gene3D" id="1.10.287.70">
    <property type="match status" value="2"/>
</dbReference>
<evidence type="ECO:0000256" key="11">
    <source>
        <dbReference type="SAM" id="Phobius"/>
    </source>
</evidence>
<feature type="domain" description="EF-hand" evidence="14">
    <location>
        <begin position="1355"/>
        <end position="1390"/>
    </location>
</feature>
<feature type="repeat" description="ANK" evidence="9">
    <location>
        <begin position="2230"/>
        <end position="2252"/>
    </location>
</feature>
<dbReference type="InterPro" id="IPR002048">
    <property type="entry name" value="EF_hand_dom"/>
</dbReference>
<feature type="transmembrane region" description="Helical" evidence="11">
    <location>
        <begin position="1609"/>
        <end position="1630"/>
    </location>
</feature>
<feature type="repeat" description="ANK" evidence="9">
    <location>
        <begin position="834"/>
        <end position="866"/>
    </location>
</feature>
<dbReference type="SUPFAM" id="SSF51206">
    <property type="entry name" value="cAMP-binding domain-like"/>
    <property type="match status" value="2"/>
</dbReference>
<dbReference type="PANTHER" id="PTHR45743:SF2">
    <property type="entry name" value="POTASSIUM CHANNEL AKT1"/>
    <property type="match status" value="1"/>
</dbReference>
<feature type="compositionally biased region" description="Basic and acidic residues" evidence="10">
    <location>
        <begin position="1291"/>
        <end position="1303"/>
    </location>
</feature>
<dbReference type="GO" id="GO:0005509">
    <property type="term" value="F:calcium ion binding"/>
    <property type="evidence" value="ECO:0007669"/>
    <property type="project" value="InterPro"/>
</dbReference>
<dbReference type="InterPro" id="IPR011992">
    <property type="entry name" value="EF-hand-dom_pair"/>
</dbReference>